<feature type="domain" description="STAS" evidence="1">
    <location>
        <begin position="5"/>
        <end position="117"/>
    </location>
</feature>
<dbReference type="Pfam" id="PF01740">
    <property type="entry name" value="STAS"/>
    <property type="match status" value="1"/>
</dbReference>
<evidence type="ECO:0000259" key="1">
    <source>
        <dbReference type="PROSITE" id="PS50801"/>
    </source>
</evidence>
<dbReference type="EMBL" id="PYGA01000018">
    <property type="protein sequence ID" value="PSK92370.1"/>
    <property type="molecule type" value="Genomic_DNA"/>
</dbReference>
<dbReference type="InterPro" id="IPR036513">
    <property type="entry name" value="STAS_dom_sf"/>
</dbReference>
<name>A0A2P8D584_9ACTN</name>
<organism evidence="2 3">
    <name type="scientific">Murinocardiopsis flavida</name>
    <dbReference type="NCBI Taxonomy" id="645275"/>
    <lineage>
        <taxon>Bacteria</taxon>
        <taxon>Bacillati</taxon>
        <taxon>Actinomycetota</taxon>
        <taxon>Actinomycetes</taxon>
        <taxon>Streptosporangiales</taxon>
        <taxon>Nocardiopsidaceae</taxon>
        <taxon>Murinocardiopsis</taxon>
    </lineage>
</organism>
<dbReference type="PANTHER" id="PTHR33495:SF2">
    <property type="entry name" value="ANTI-SIGMA FACTOR ANTAGONIST TM_1081-RELATED"/>
    <property type="match status" value="1"/>
</dbReference>
<dbReference type="PROSITE" id="PS50801">
    <property type="entry name" value="STAS"/>
    <property type="match status" value="1"/>
</dbReference>
<keyword evidence="3" id="KW-1185">Reference proteome</keyword>
<dbReference type="AlphaFoldDB" id="A0A2P8D584"/>
<dbReference type="Proteomes" id="UP000240542">
    <property type="component" value="Unassembled WGS sequence"/>
</dbReference>
<reference evidence="2 3" key="1">
    <citation type="submission" date="2018-03" db="EMBL/GenBank/DDBJ databases">
        <title>Genomic Encyclopedia of Archaeal and Bacterial Type Strains, Phase II (KMG-II): from individual species to whole genera.</title>
        <authorList>
            <person name="Goeker M."/>
        </authorList>
    </citation>
    <scope>NUCLEOTIDE SEQUENCE [LARGE SCALE GENOMIC DNA]</scope>
    <source>
        <strain evidence="2 3">DSM 45312</strain>
    </source>
</reference>
<sequence length="126" mass="13453">MRLAPRLPVHRRDGVLSVLLPAEIDLDTRTAALEQCLALLGTRPAVFVADMTATVFCDSSGIDLLVRLRRRARLLGCELRVVAPHPAVRRVLALSGVRHLLDVRDGHAALTGAVAAGAPLDGPGQR</sequence>
<dbReference type="OrthoDB" id="9793697at2"/>
<dbReference type="RefSeq" id="WP_106585369.1">
    <property type="nucleotide sequence ID" value="NZ_PYGA01000018.1"/>
</dbReference>
<dbReference type="InterPro" id="IPR002645">
    <property type="entry name" value="STAS_dom"/>
</dbReference>
<dbReference type="SUPFAM" id="SSF52091">
    <property type="entry name" value="SpoIIaa-like"/>
    <property type="match status" value="1"/>
</dbReference>
<dbReference type="PANTHER" id="PTHR33495">
    <property type="entry name" value="ANTI-SIGMA FACTOR ANTAGONIST TM_1081-RELATED-RELATED"/>
    <property type="match status" value="1"/>
</dbReference>
<protein>
    <submittedName>
        <fullName evidence="2">Anti-anti-sigma factor</fullName>
    </submittedName>
</protein>
<proteinExistence type="predicted"/>
<accession>A0A2P8D584</accession>
<evidence type="ECO:0000313" key="2">
    <source>
        <dbReference type="EMBL" id="PSK92370.1"/>
    </source>
</evidence>
<gene>
    <name evidence="2" type="ORF">CLV63_118131</name>
</gene>
<dbReference type="CDD" id="cd07043">
    <property type="entry name" value="STAS_anti-anti-sigma_factors"/>
    <property type="match status" value="1"/>
</dbReference>
<dbReference type="GO" id="GO:0043856">
    <property type="term" value="F:anti-sigma factor antagonist activity"/>
    <property type="evidence" value="ECO:0007669"/>
    <property type="project" value="TreeGrafter"/>
</dbReference>
<comment type="caution">
    <text evidence="2">The sequence shown here is derived from an EMBL/GenBank/DDBJ whole genome shotgun (WGS) entry which is preliminary data.</text>
</comment>
<evidence type="ECO:0000313" key="3">
    <source>
        <dbReference type="Proteomes" id="UP000240542"/>
    </source>
</evidence>
<dbReference type="Gene3D" id="3.30.750.24">
    <property type="entry name" value="STAS domain"/>
    <property type="match status" value="1"/>
</dbReference>